<dbReference type="AlphaFoldDB" id="A0A023BCA1"/>
<keyword evidence="2" id="KW-1185">Reference proteome</keyword>
<comment type="caution">
    <text evidence="1">The sequence shown here is derived from an EMBL/GenBank/DDBJ whole genome shotgun (WGS) entry which is preliminary data.</text>
</comment>
<reference evidence="1" key="1">
    <citation type="submission" date="2013-12" db="EMBL/GenBank/DDBJ databases">
        <authorList>
            <person name="Omoto C.K."/>
            <person name="Sibley D."/>
            <person name="Venepally P."/>
            <person name="Hadjithomas M."/>
            <person name="Karamycheva S."/>
            <person name="Brunk B."/>
            <person name="Roos D."/>
            <person name="Caler E."/>
            <person name="Lorenzi H."/>
        </authorList>
    </citation>
    <scope>NUCLEOTIDE SEQUENCE</scope>
</reference>
<proteinExistence type="predicted"/>
<name>A0A023BCA1_GRENI</name>
<sequence length="499" mass="57417">MRTLETGYGFATVMCKLAFLLPGQNARDPGFWQEVEDIIRFEPEEEVLEEEVLGVGRFARAIWLDDFSASCIQAEENRIAAAGHDFGTVCDDSDLSALGRWFEHQRRRLDKMPEPSELLFLTRRTVEEYEQWDQAANLEVRNWIDPKTAGLSKDSMALTLLITYGMLYRDNYARAGHSFEATPPGPSLIRWAWYTWEEDNMQLEKRLKTLALLSRWSSMKALSGLLRQPPGSSYSLQKVTKEACQAAAAFWFCPGDCQREKGVDEVVDAVVEDVMQGRSVFEAAQRREQLLSKQYMDAYQRCQYQFLSVYFPGAPDFACDSRQPFEERISIDAPQFPVGSETKINCIDDYGNYNLRQWAWFEEELVRSLLKSFLCELSQSELKTVNDMMGRSEWITISMNQEDFDDRYNEVLKHVVRRVAHTQAEEYAHRLSCVQMTVTQKSLHQAAKVSLDPLPTTTAPADKALPPDSLWSRVYSEHIAKQIENKQFFVEEREVSGEP</sequence>
<dbReference type="Proteomes" id="UP000019763">
    <property type="component" value="Unassembled WGS sequence"/>
</dbReference>
<dbReference type="GeneID" id="22910860"/>
<organism evidence="1 2">
    <name type="scientific">Gregarina niphandrodes</name>
    <name type="common">Septate eugregarine</name>
    <dbReference type="NCBI Taxonomy" id="110365"/>
    <lineage>
        <taxon>Eukaryota</taxon>
        <taxon>Sar</taxon>
        <taxon>Alveolata</taxon>
        <taxon>Apicomplexa</taxon>
        <taxon>Conoidasida</taxon>
        <taxon>Gregarinasina</taxon>
        <taxon>Eugregarinorida</taxon>
        <taxon>Gregarinidae</taxon>
        <taxon>Gregarina</taxon>
    </lineage>
</organism>
<dbReference type="EMBL" id="AFNH02000121">
    <property type="protein sequence ID" value="EZG82427.1"/>
    <property type="molecule type" value="Genomic_DNA"/>
</dbReference>
<accession>A0A023BCA1</accession>
<evidence type="ECO:0000313" key="1">
    <source>
        <dbReference type="EMBL" id="EZG82427.1"/>
    </source>
</evidence>
<dbReference type="RefSeq" id="XP_011128996.1">
    <property type="nucleotide sequence ID" value="XM_011130694.1"/>
</dbReference>
<gene>
    <name evidence="1" type="ORF">GNI_016520</name>
</gene>
<dbReference type="VEuPathDB" id="CryptoDB:GNI_016520"/>
<protein>
    <submittedName>
        <fullName evidence="1">Uncharacterized protein</fullName>
    </submittedName>
</protein>
<evidence type="ECO:0000313" key="2">
    <source>
        <dbReference type="Proteomes" id="UP000019763"/>
    </source>
</evidence>